<dbReference type="Pfam" id="PF21241">
    <property type="entry name" value="UvsW_N"/>
    <property type="match status" value="1"/>
</dbReference>
<protein>
    <submittedName>
        <fullName evidence="3">SSL2 DNA or RNA helicases of superfamily II</fullName>
    </submittedName>
</protein>
<accession>A0A6J5STU2</accession>
<dbReference type="Gene3D" id="3.30.780.20">
    <property type="match status" value="1"/>
</dbReference>
<name>A0A6J5STU2_9CAUD</name>
<dbReference type="InterPro" id="IPR027417">
    <property type="entry name" value="P-loop_NTPase"/>
</dbReference>
<dbReference type="InterPro" id="IPR050742">
    <property type="entry name" value="Helicase_Restrict-Modif_Enz"/>
</dbReference>
<dbReference type="PANTHER" id="PTHR47396">
    <property type="entry name" value="TYPE I RESTRICTION ENZYME ECOKI R PROTEIN"/>
    <property type="match status" value="1"/>
</dbReference>
<sequence>MKRELKDLQLYFRKRQKGYHFNKLYKRKLWDGYDKFIDADLKIGVGLWKEIINFGKKYDYEINIDGLEDLLNLSFTKDQLDKFASVLLDGLPIDAYDYQLEAAHRALKYKFCSQELATSAGKTLILYIYISFLKRKGIITKDKKALIVVPNISLVGQTAEKFEKDYHTGLMNYSVLSVGGQNKYSEEKFEEADLVISTYQSLKNKEPEFFKRFSVICIDECHTSRGASIKDILLASTNVEYKLGLSGTIKIEEQYSDFFKIQEFLGPLSMTLKSSFLIDQEHSPNVYIKMVNLDYPITEPFVREYKALRESGKAGKELFDAERAFIISYEPRIEFISSFVKKLGGNTLILFINVKDQYGQRICDKIKEWNEHAYYIDGGVDGGDRADYKEAMEREVGAVIVASYGTFATGIDLKRVNQIIFAESYKSEVTIRQAIGRGMRKLAGKHEVTVYDLIDDLDGYIVKHGKARETIYLKEKFIVSKHRFDLTKFIDR</sequence>
<dbReference type="InterPro" id="IPR006935">
    <property type="entry name" value="Helicase/UvrB_N"/>
</dbReference>
<gene>
    <name evidence="3" type="ORF">UFOVP1604_41</name>
</gene>
<dbReference type="InterPro" id="IPR001650">
    <property type="entry name" value="Helicase_C-like"/>
</dbReference>
<dbReference type="GO" id="GO:0005524">
    <property type="term" value="F:ATP binding"/>
    <property type="evidence" value="ECO:0007669"/>
    <property type="project" value="InterPro"/>
</dbReference>
<dbReference type="InterPro" id="IPR049430">
    <property type="entry name" value="UvsW_N_sf"/>
</dbReference>
<keyword evidence="3" id="KW-0547">Nucleotide-binding</keyword>
<dbReference type="PROSITE" id="PS51194">
    <property type="entry name" value="HELICASE_CTER"/>
    <property type="match status" value="1"/>
</dbReference>
<dbReference type="PANTHER" id="PTHR47396:SF1">
    <property type="entry name" value="ATP-DEPENDENT HELICASE IRC3-RELATED"/>
    <property type="match status" value="1"/>
</dbReference>
<dbReference type="Pfam" id="PF04851">
    <property type="entry name" value="ResIII"/>
    <property type="match status" value="1"/>
</dbReference>
<dbReference type="GO" id="GO:0004386">
    <property type="term" value="F:helicase activity"/>
    <property type="evidence" value="ECO:0007669"/>
    <property type="project" value="UniProtKB-KW"/>
</dbReference>
<evidence type="ECO:0000259" key="2">
    <source>
        <dbReference type="PROSITE" id="PS51194"/>
    </source>
</evidence>
<dbReference type="SMART" id="SM00490">
    <property type="entry name" value="HELICc"/>
    <property type="match status" value="1"/>
</dbReference>
<keyword evidence="3" id="KW-0378">Hydrolase</keyword>
<dbReference type="InterPro" id="IPR049409">
    <property type="entry name" value="UvsW_N"/>
</dbReference>
<dbReference type="EMBL" id="LR797474">
    <property type="protein sequence ID" value="CAB4218725.1"/>
    <property type="molecule type" value="Genomic_DNA"/>
</dbReference>
<keyword evidence="3" id="KW-0067">ATP-binding</keyword>
<evidence type="ECO:0000259" key="1">
    <source>
        <dbReference type="PROSITE" id="PS51192"/>
    </source>
</evidence>
<reference evidence="3" key="1">
    <citation type="submission" date="2020-05" db="EMBL/GenBank/DDBJ databases">
        <authorList>
            <person name="Chiriac C."/>
            <person name="Salcher M."/>
            <person name="Ghai R."/>
            <person name="Kavagutti S V."/>
        </authorList>
    </citation>
    <scope>NUCLEOTIDE SEQUENCE</scope>
</reference>
<dbReference type="PROSITE" id="PS51192">
    <property type="entry name" value="HELICASE_ATP_BIND_1"/>
    <property type="match status" value="1"/>
</dbReference>
<dbReference type="GO" id="GO:0003677">
    <property type="term" value="F:DNA binding"/>
    <property type="evidence" value="ECO:0007669"/>
    <property type="project" value="InterPro"/>
</dbReference>
<feature type="domain" description="Helicase ATP-binding" evidence="1">
    <location>
        <begin position="103"/>
        <end position="267"/>
    </location>
</feature>
<evidence type="ECO:0000313" key="3">
    <source>
        <dbReference type="EMBL" id="CAB4218725.1"/>
    </source>
</evidence>
<organism evidence="3">
    <name type="scientific">uncultured Caudovirales phage</name>
    <dbReference type="NCBI Taxonomy" id="2100421"/>
    <lineage>
        <taxon>Viruses</taxon>
        <taxon>Duplodnaviria</taxon>
        <taxon>Heunggongvirae</taxon>
        <taxon>Uroviricota</taxon>
        <taxon>Caudoviricetes</taxon>
        <taxon>Peduoviridae</taxon>
        <taxon>Maltschvirus</taxon>
        <taxon>Maltschvirus maltsch</taxon>
    </lineage>
</organism>
<proteinExistence type="predicted"/>
<feature type="domain" description="Helicase C-terminal" evidence="2">
    <location>
        <begin position="335"/>
        <end position="492"/>
    </location>
</feature>
<dbReference type="Pfam" id="PF00271">
    <property type="entry name" value="Helicase_C"/>
    <property type="match status" value="1"/>
</dbReference>
<keyword evidence="3" id="KW-0347">Helicase</keyword>
<dbReference type="Gene3D" id="3.40.50.300">
    <property type="entry name" value="P-loop containing nucleotide triphosphate hydrolases"/>
    <property type="match status" value="2"/>
</dbReference>
<dbReference type="InterPro" id="IPR014001">
    <property type="entry name" value="Helicase_ATP-bd"/>
</dbReference>
<dbReference type="SUPFAM" id="SSF52540">
    <property type="entry name" value="P-loop containing nucleoside triphosphate hydrolases"/>
    <property type="match status" value="1"/>
</dbReference>
<dbReference type="SMART" id="SM00487">
    <property type="entry name" value="DEXDc"/>
    <property type="match status" value="1"/>
</dbReference>
<dbReference type="GO" id="GO:0016787">
    <property type="term" value="F:hydrolase activity"/>
    <property type="evidence" value="ECO:0007669"/>
    <property type="project" value="InterPro"/>
</dbReference>